<sequence>MNNLVKNGDFSLGLQYWTLTYESSVSVLTENGLNFARIAYNGYFFHQNINVDPDATYEFSCLARTSSNLLRVYVGGRFLDNTYDTDVMPSMQFREYNISIETKLHTLIDVFILIEPNETNPEDAYADMTDVYLIKK</sequence>
<proteinExistence type="predicted"/>
<dbReference type="SUPFAM" id="SSF49785">
    <property type="entry name" value="Galactose-binding domain-like"/>
    <property type="match status" value="1"/>
</dbReference>
<dbReference type="Proteomes" id="UP000033924">
    <property type="component" value="Unassembled WGS sequence"/>
</dbReference>
<dbReference type="Proteomes" id="UP000264980">
    <property type="component" value="Chromosome"/>
</dbReference>
<name>A0A0M2KCE5_9GAMM</name>
<evidence type="ECO:0008006" key="5">
    <source>
        <dbReference type="Google" id="ProtNLM"/>
    </source>
</evidence>
<evidence type="ECO:0000313" key="4">
    <source>
        <dbReference type="Proteomes" id="UP000264980"/>
    </source>
</evidence>
<gene>
    <name evidence="1" type="ORF">AV903_07205</name>
    <name evidence="2" type="ORF">SY86_03190</name>
</gene>
<dbReference type="EMBL" id="CP013970">
    <property type="protein sequence ID" value="AXF75890.1"/>
    <property type="molecule type" value="Genomic_DNA"/>
</dbReference>
<dbReference type="PATRIC" id="fig|65700.7.peg.806"/>
<dbReference type="EMBL" id="JXNU01000003">
    <property type="protein sequence ID" value="KKF34671.1"/>
    <property type="molecule type" value="Genomic_DNA"/>
</dbReference>
<dbReference type="Gene3D" id="2.60.120.260">
    <property type="entry name" value="Galactose-binding domain-like"/>
    <property type="match status" value="1"/>
</dbReference>
<reference evidence="1 4" key="2">
    <citation type="submission" date="2016-01" db="EMBL/GenBank/DDBJ databases">
        <authorList>
            <person name="Oliw E.H."/>
        </authorList>
    </citation>
    <scope>NUCLEOTIDE SEQUENCE [LARGE SCALE GENOMIC DNA]</scope>
    <source>
        <strain evidence="1 4">MDcuke</strain>
    </source>
</reference>
<organism evidence="2 3">
    <name type="scientific">Erwinia tracheiphila</name>
    <dbReference type="NCBI Taxonomy" id="65700"/>
    <lineage>
        <taxon>Bacteria</taxon>
        <taxon>Pseudomonadati</taxon>
        <taxon>Pseudomonadota</taxon>
        <taxon>Gammaproteobacteria</taxon>
        <taxon>Enterobacterales</taxon>
        <taxon>Erwiniaceae</taxon>
        <taxon>Erwinia</taxon>
    </lineage>
</organism>
<dbReference type="STRING" id="65700.SY86_03190"/>
<dbReference type="AlphaFoldDB" id="A0A0M2KCE5"/>
<evidence type="ECO:0000313" key="3">
    <source>
        <dbReference type="Proteomes" id="UP000033924"/>
    </source>
</evidence>
<protein>
    <recommendedName>
        <fullName evidence="5">CBM-cenC domain-containing protein</fullName>
    </recommendedName>
</protein>
<accession>A0A0M2KCE5</accession>
<keyword evidence="3" id="KW-1185">Reference proteome</keyword>
<evidence type="ECO:0000313" key="2">
    <source>
        <dbReference type="EMBL" id="KKF34671.1"/>
    </source>
</evidence>
<dbReference type="RefSeq" id="WP_016169732.1">
    <property type="nucleotide sequence ID" value="NZ_CP013970.1"/>
</dbReference>
<evidence type="ECO:0000313" key="1">
    <source>
        <dbReference type="EMBL" id="AXF75890.1"/>
    </source>
</evidence>
<dbReference type="InterPro" id="IPR008979">
    <property type="entry name" value="Galactose-bd-like_sf"/>
</dbReference>
<reference evidence="2 3" key="1">
    <citation type="submission" date="2015-01" db="EMBL/GenBank/DDBJ databases">
        <title>Erwinia tracheiphila.</title>
        <authorList>
            <person name="Shapiro L.R."/>
        </authorList>
    </citation>
    <scope>NUCLEOTIDE SEQUENCE [LARGE SCALE GENOMIC DNA]</scope>
    <source>
        <strain evidence="2 3">BuffGH</strain>
    </source>
</reference>